<gene>
    <name evidence="5" type="ORF">GTHE00462_LOCUS33540</name>
    <name evidence="6" type="ORF">GTHE00462_LOCUS33543</name>
</gene>
<organism evidence="6">
    <name type="scientific">Guillardia theta</name>
    <name type="common">Cryptophyte</name>
    <name type="synonym">Cryptomonas phi</name>
    <dbReference type="NCBI Taxonomy" id="55529"/>
    <lineage>
        <taxon>Eukaryota</taxon>
        <taxon>Cryptophyceae</taxon>
        <taxon>Pyrenomonadales</taxon>
        <taxon>Geminigeraceae</taxon>
        <taxon>Guillardia</taxon>
    </lineage>
</organism>
<dbReference type="PANTHER" id="PTHR33867">
    <property type="entry name" value="RIBOSOME MATURATION FACTOR RIMP"/>
    <property type="match status" value="1"/>
</dbReference>
<dbReference type="GO" id="GO:0006412">
    <property type="term" value="P:translation"/>
    <property type="evidence" value="ECO:0007669"/>
    <property type="project" value="TreeGrafter"/>
</dbReference>
<evidence type="ECO:0000259" key="4">
    <source>
        <dbReference type="Pfam" id="PF02576"/>
    </source>
</evidence>
<keyword evidence="1" id="KW-0963">Cytoplasm</keyword>
<accession>A0A6U6CRZ0</accession>
<dbReference type="EMBL" id="HBKN01042853">
    <property type="protein sequence ID" value="CAE2331548.1"/>
    <property type="molecule type" value="Transcribed_RNA"/>
</dbReference>
<dbReference type="SUPFAM" id="SSF74942">
    <property type="entry name" value="YhbC-like, C-terminal domain"/>
    <property type="match status" value="1"/>
</dbReference>
<dbReference type="SUPFAM" id="SSF75420">
    <property type="entry name" value="YhbC-like, N-terminal domain"/>
    <property type="match status" value="1"/>
</dbReference>
<dbReference type="InterPro" id="IPR028989">
    <property type="entry name" value="RimP_N"/>
</dbReference>
<dbReference type="InterPro" id="IPR036847">
    <property type="entry name" value="RimP_C_sf"/>
</dbReference>
<protein>
    <recommendedName>
        <fullName evidence="4">Ribosome maturation factor RimP N-terminal domain-containing protein</fullName>
    </recommendedName>
</protein>
<evidence type="ECO:0000313" key="5">
    <source>
        <dbReference type="EMBL" id="CAE2331548.1"/>
    </source>
</evidence>
<dbReference type="GO" id="GO:0000028">
    <property type="term" value="P:ribosomal small subunit assembly"/>
    <property type="evidence" value="ECO:0007669"/>
    <property type="project" value="TreeGrafter"/>
</dbReference>
<keyword evidence="2" id="KW-0690">Ribosome biogenesis</keyword>
<dbReference type="InterPro" id="IPR003728">
    <property type="entry name" value="Ribosome_maturation_RimP"/>
</dbReference>
<reference evidence="6" key="1">
    <citation type="submission" date="2021-01" db="EMBL/GenBank/DDBJ databases">
        <authorList>
            <person name="Corre E."/>
            <person name="Pelletier E."/>
            <person name="Niang G."/>
            <person name="Scheremetjew M."/>
            <person name="Finn R."/>
            <person name="Kale V."/>
            <person name="Holt S."/>
            <person name="Cochrane G."/>
            <person name="Meng A."/>
            <person name="Brown T."/>
            <person name="Cohen L."/>
        </authorList>
    </citation>
    <scope>NUCLEOTIDE SEQUENCE</scope>
    <source>
        <strain evidence="6">CCMP 2712</strain>
    </source>
</reference>
<dbReference type="Gene3D" id="3.30.300.70">
    <property type="entry name" value="RimP-like superfamily, N-terminal"/>
    <property type="match status" value="1"/>
</dbReference>
<evidence type="ECO:0000256" key="1">
    <source>
        <dbReference type="ARBA" id="ARBA00022490"/>
    </source>
</evidence>
<evidence type="ECO:0000256" key="3">
    <source>
        <dbReference type="SAM" id="MobiDB-lite"/>
    </source>
</evidence>
<dbReference type="AlphaFoldDB" id="A0A6U6CRZ0"/>
<sequence length="739" mass="81151">MVVLFKSSLVVFALILQLSTSLAFVSHFTARLRGLRQSLKLREPCCKHSLGTSPSFSPMLHPRVIPKKTALSMSGAGDKAFYINQQELEKAEQQLEEAVASNDIGAISRALAKLEKIQGPLAGKKPFDKSSVDKAKETDLINSVLGKQTETPAEAAEDLADTIAGVEAAEKEIEIQALEQYLDESIVTNDAESVQIAISKLRALKPLSEQEAEASKGSVDEVADAVALALERAAIEEGHDVDIFEILEGVGNKNVRVQALGKIIDDAVSSNDSKLLEKALRTLEKLMGDEAGSAVSGQAVDPSLIKDLLSKTGIENLQSAQAAQEISDVIAQVEGVESELGDDEDEDVWRSLREIQDKRLKAAAIERLLDEAIESGDEDLLADCLLSLRFVEVAAIKDSNKNLEKTLRALRELTGREVSQQEAFEFAVAIQTAHESTEWDGVDMFDKVQDKKLAIDWTLNSLDESVRSNDAEGIQQSIDQLTRLEYSSTSEERDFKQQILKAMEASGMKFQAPSDAMDDIAEALKLAEIEEAGSAADSGPSTRAAIEELMEEVDEEEDVEDQDESPMTGWEDDEDEDGPDEGQGLSWVQQAREMAEQEAADMSLRVVDARWTRGKLVFKVEHVDADQFSVGIEECERLSKSLGFRLDAAPFMLDRPYNLVVSTPGAKDVLTRDREFAAFKGFPVTVTTKEPFKNKLVFEGNLHDRSEEAVRINVKGRIVSIPRPLVLEVKIVNDFTPLS</sequence>
<name>A0A6U6CRZ0_GUITH</name>
<dbReference type="EMBL" id="HBKN01042856">
    <property type="protein sequence ID" value="CAE2331554.1"/>
    <property type="molecule type" value="Transcribed_RNA"/>
</dbReference>
<feature type="domain" description="Ribosome maturation factor RimP N-terminal" evidence="4">
    <location>
        <begin position="599"/>
        <end position="666"/>
    </location>
</feature>
<proteinExistence type="inferred from homology"/>
<dbReference type="InterPro" id="IPR035956">
    <property type="entry name" value="RimP_N_sf"/>
</dbReference>
<dbReference type="GO" id="GO:0005829">
    <property type="term" value="C:cytosol"/>
    <property type="evidence" value="ECO:0007669"/>
    <property type="project" value="TreeGrafter"/>
</dbReference>
<dbReference type="PANTHER" id="PTHR33867:SF1">
    <property type="entry name" value="RIBOSOME MATURATION FACTOR RIMP"/>
    <property type="match status" value="1"/>
</dbReference>
<dbReference type="InterPro" id="IPR028998">
    <property type="entry name" value="RimP_C"/>
</dbReference>
<dbReference type="CDD" id="cd01734">
    <property type="entry name" value="YlxS_C"/>
    <property type="match status" value="1"/>
</dbReference>
<feature type="region of interest" description="Disordered" evidence="3">
    <location>
        <begin position="551"/>
        <end position="583"/>
    </location>
</feature>
<evidence type="ECO:0000313" key="6">
    <source>
        <dbReference type="EMBL" id="CAE2331554.1"/>
    </source>
</evidence>
<dbReference type="Pfam" id="PF02576">
    <property type="entry name" value="RimP_N"/>
    <property type="match status" value="1"/>
</dbReference>
<feature type="compositionally biased region" description="Acidic residues" evidence="3">
    <location>
        <begin position="551"/>
        <end position="580"/>
    </location>
</feature>
<dbReference type="HAMAP" id="MF_01077">
    <property type="entry name" value="RimP"/>
    <property type="match status" value="1"/>
</dbReference>
<evidence type="ECO:0000256" key="2">
    <source>
        <dbReference type="ARBA" id="ARBA00022517"/>
    </source>
</evidence>